<dbReference type="RefSeq" id="WP_072970240.1">
    <property type="nucleotide sequence ID" value="NZ_FRBY01000001.1"/>
</dbReference>
<dbReference type="STRING" id="29534.SAMN05444366_0727"/>
<dbReference type="Pfam" id="PF13715">
    <property type="entry name" value="CarbopepD_reg_2"/>
    <property type="match status" value="1"/>
</dbReference>
<feature type="chain" id="PRO_5012522845" evidence="1">
    <location>
        <begin position="26"/>
        <end position="420"/>
    </location>
</feature>
<dbReference type="Proteomes" id="UP000184121">
    <property type="component" value="Unassembled WGS sequence"/>
</dbReference>
<feature type="signal peptide" evidence="1">
    <location>
        <begin position="1"/>
        <end position="25"/>
    </location>
</feature>
<sequence length="420" mass="48104">MKNSTTKFTKWFVITVLLAQTILYAQNRENDYDSFKITGNIKDSKSNAVVPHADLYLLNCNKSVVANEDGGFQFSVPKISFNDKLIISALGYYSDTILVSELEKLKNKILAIELKKENNAEVSLDDKIVVSSQNKSKALSAKAILTKAKENLGDNYYQKPFNQKFFFRAQTVRDGIFTVNEEASLNTFSANGIKVSDDAVQNYFGEIEQFRKNENSESTDNWKGVGYFGVVIFRNILLSNQNVLYETDAFELKKEGTTIYNGKRVYVIRFTNLDPDVFSTGFGNPEANTANGFIYIETESFAVVKFEQYVILKDERSNDNDDITIQSSLKITQTYKNVNGKYFINYCNEKVESTYFSIKDKKQLYVLNSVYDLMSQDIKTEELVAIKRPIDRLKLGVKLNEDPEYWKNSNLMPENKKMEF</sequence>
<dbReference type="InterPro" id="IPR008969">
    <property type="entry name" value="CarboxyPept-like_regulatory"/>
</dbReference>
<reference evidence="3" key="1">
    <citation type="submission" date="2016-11" db="EMBL/GenBank/DDBJ databases">
        <authorList>
            <person name="Varghese N."/>
            <person name="Submissions S."/>
        </authorList>
    </citation>
    <scope>NUCLEOTIDE SEQUENCE [LARGE SCALE GENOMIC DNA]</scope>
    <source>
        <strain evidence="3">DSM 1811</strain>
    </source>
</reference>
<accession>A0A1M7ALF4</accession>
<dbReference type="AlphaFoldDB" id="A0A1M7ALF4"/>
<dbReference type="SUPFAM" id="SSF49464">
    <property type="entry name" value="Carboxypeptidase regulatory domain-like"/>
    <property type="match status" value="1"/>
</dbReference>
<evidence type="ECO:0000313" key="3">
    <source>
        <dbReference type="Proteomes" id="UP000184121"/>
    </source>
</evidence>
<evidence type="ECO:0000256" key="1">
    <source>
        <dbReference type="SAM" id="SignalP"/>
    </source>
</evidence>
<proteinExistence type="predicted"/>
<organism evidence="2 3">
    <name type="scientific">Flavobacterium saccharophilum</name>
    <dbReference type="NCBI Taxonomy" id="29534"/>
    <lineage>
        <taxon>Bacteria</taxon>
        <taxon>Pseudomonadati</taxon>
        <taxon>Bacteroidota</taxon>
        <taxon>Flavobacteriia</taxon>
        <taxon>Flavobacteriales</taxon>
        <taxon>Flavobacteriaceae</taxon>
        <taxon>Flavobacterium</taxon>
    </lineage>
</organism>
<gene>
    <name evidence="2" type="ORF">SAMN05444366_0727</name>
</gene>
<protein>
    <submittedName>
        <fullName evidence="2">CarboxypepD_reg-like domain-containing protein</fullName>
    </submittedName>
</protein>
<name>A0A1M7ALF4_9FLAO</name>
<evidence type="ECO:0000313" key="2">
    <source>
        <dbReference type="EMBL" id="SHL43600.1"/>
    </source>
</evidence>
<keyword evidence="1" id="KW-0732">Signal</keyword>
<dbReference type="EMBL" id="FRBY01000001">
    <property type="protein sequence ID" value="SHL43600.1"/>
    <property type="molecule type" value="Genomic_DNA"/>
</dbReference>
<keyword evidence="3" id="KW-1185">Reference proteome</keyword>
<dbReference type="OrthoDB" id="9810066at2"/>